<proteinExistence type="predicted"/>
<name>A0A4Y7SJW1_COPMI</name>
<evidence type="ECO:0000313" key="1">
    <source>
        <dbReference type="EMBL" id="TEB21948.1"/>
    </source>
</evidence>
<keyword evidence="2" id="KW-1185">Reference proteome</keyword>
<accession>A0A4Y7SJW1</accession>
<comment type="caution">
    <text evidence="1">The sequence shown here is derived from an EMBL/GenBank/DDBJ whole genome shotgun (WGS) entry which is preliminary data.</text>
</comment>
<dbReference type="EMBL" id="QPFP01000099">
    <property type="protein sequence ID" value="TEB21948.1"/>
    <property type="molecule type" value="Genomic_DNA"/>
</dbReference>
<sequence>MSQWVKGVGSTNFGNMGLRPDELEKVSFILVAGLAAVKPGESSRDSIHKIINFGRGAKVEYLIVGVGPMYTECGGELRSRATTCFKLKLENTDEEYVLKTTWRTGQTVSKE</sequence>
<evidence type="ECO:0000313" key="2">
    <source>
        <dbReference type="Proteomes" id="UP000298030"/>
    </source>
</evidence>
<reference evidence="1 2" key="1">
    <citation type="journal article" date="2019" name="Nat. Ecol. Evol.">
        <title>Megaphylogeny resolves global patterns of mushroom evolution.</title>
        <authorList>
            <person name="Varga T."/>
            <person name="Krizsan K."/>
            <person name="Foldi C."/>
            <person name="Dima B."/>
            <person name="Sanchez-Garcia M."/>
            <person name="Sanchez-Ramirez S."/>
            <person name="Szollosi G.J."/>
            <person name="Szarkandi J.G."/>
            <person name="Papp V."/>
            <person name="Albert L."/>
            <person name="Andreopoulos W."/>
            <person name="Angelini C."/>
            <person name="Antonin V."/>
            <person name="Barry K.W."/>
            <person name="Bougher N.L."/>
            <person name="Buchanan P."/>
            <person name="Buyck B."/>
            <person name="Bense V."/>
            <person name="Catcheside P."/>
            <person name="Chovatia M."/>
            <person name="Cooper J."/>
            <person name="Damon W."/>
            <person name="Desjardin D."/>
            <person name="Finy P."/>
            <person name="Geml J."/>
            <person name="Haridas S."/>
            <person name="Hughes K."/>
            <person name="Justo A."/>
            <person name="Karasinski D."/>
            <person name="Kautmanova I."/>
            <person name="Kiss B."/>
            <person name="Kocsube S."/>
            <person name="Kotiranta H."/>
            <person name="LaButti K.M."/>
            <person name="Lechner B.E."/>
            <person name="Liimatainen K."/>
            <person name="Lipzen A."/>
            <person name="Lukacs Z."/>
            <person name="Mihaltcheva S."/>
            <person name="Morgado L.N."/>
            <person name="Niskanen T."/>
            <person name="Noordeloos M.E."/>
            <person name="Ohm R.A."/>
            <person name="Ortiz-Santana B."/>
            <person name="Ovrebo C."/>
            <person name="Racz N."/>
            <person name="Riley R."/>
            <person name="Savchenko A."/>
            <person name="Shiryaev A."/>
            <person name="Soop K."/>
            <person name="Spirin V."/>
            <person name="Szebenyi C."/>
            <person name="Tomsovsky M."/>
            <person name="Tulloss R.E."/>
            <person name="Uehling J."/>
            <person name="Grigoriev I.V."/>
            <person name="Vagvolgyi C."/>
            <person name="Papp T."/>
            <person name="Martin F.M."/>
            <person name="Miettinen O."/>
            <person name="Hibbett D.S."/>
            <person name="Nagy L.G."/>
        </authorList>
    </citation>
    <scope>NUCLEOTIDE SEQUENCE [LARGE SCALE GENOMIC DNA]</scope>
    <source>
        <strain evidence="1 2">FP101781</strain>
    </source>
</reference>
<dbReference type="Proteomes" id="UP000298030">
    <property type="component" value="Unassembled WGS sequence"/>
</dbReference>
<protein>
    <submittedName>
        <fullName evidence="1">Uncharacterized protein</fullName>
    </submittedName>
</protein>
<organism evidence="1 2">
    <name type="scientific">Coprinellus micaceus</name>
    <name type="common">Glistening ink-cap mushroom</name>
    <name type="synonym">Coprinus micaceus</name>
    <dbReference type="NCBI Taxonomy" id="71717"/>
    <lineage>
        <taxon>Eukaryota</taxon>
        <taxon>Fungi</taxon>
        <taxon>Dikarya</taxon>
        <taxon>Basidiomycota</taxon>
        <taxon>Agaricomycotina</taxon>
        <taxon>Agaricomycetes</taxon>
        <taxon>Agaricomycetidae</taxon>
        <taxon>Agaricales</taxon>
        <taxon>Agaricineae</taxon>
        <taxon>Psathyrellaceae</taxon>
        <taxon>Coprinellus</taxon>
    </lineage>
</organism>
<dbReference type="AlphaFoldDB" id="A0A4Y7SJW1"/>
<gene>
    <name evidence="1" type="ORF">FA13DRAFT_1799288</name>
</gene>